<evidence type="ECO:0000256" key="1">
    <source>
        <dbReference type="SAM" id="MobiDB-lite"/>
    </source>
</evidence>
<evidence type="ECO:0000313" key="3">
    <source>
        <dbReference type="Proteomes" id="UP000321638"/>
    </source>
</evidence>
<proteinExistence type="predicted"/>
<sequence length="190" mass="19854">MVMGAAGAAYAQNCADIADPAARLICYDRLGAPRPKAAPPPAPAPRLPDPATVGKDQVPVPPEDRAFDPGAQHVAPNNLGLVVPPLRRVGIVPVRSGPGSSVPVVSLDATSLRPVPGDRWMLTLTLANNSARDISARVLCTFRNGNRHVGDVAVLMRDIRPGEKVATDVAGPPVTDFVDSTPCRVLSPLE</sequence>
<dbReference type="Proteomes" id="UP000321638">
    <property type="component" value="Unassembled WGS sequence"/>
</dbReference>
<dbReference type="EMBL" id="VDUZ01000050">
    <property type="protein sequence ID" value="TXL70968.1"/>
    <property type="molecule type" value="Genomic_DNA"/>
</dbReference>
<keyword evidence="3" id="KW-1185">Reference proteome</keyword>
<feature type="region of interest" description="Disordered" evidence="1">
    <location>
        <begin position="32"/>
        <end position="57"/>
    </location>
</feature>
<dbReference type="RefSeq" id="WP_178133942.1">
    <property type="nucleotide sequence ID" value="NZ_VDUZ01000050.1"/>
</dbReference>
<organism evidence="2 3">
    <name type="scientific">Vineibacter terrae</name>
    <dbReference type="NCBI Taxonomy" id="2586908"/>
    <lineage>
        <taxon>Bacteria</taxon>
        <taxon>Pseudomonadati</taxon>
        <taxon>Pseudomonadota</taxon>
        <taxon>Alphaproteobacteria</taxon>
        <taxon>Hyphomicrobiales</taxon>
        <taxon>Vineibacter</taxon>
    </lineage>
</organism>
<accession>A0A5C8PC59</accession>
<protein>
    <submittedName>
        <fullName evidence="2">Uncharacterized protein</fullName>
    </submittedName>
</protein>
<reference evidence="2 3" key="1">
    <citation type="submission" date="2019-06" db="EMBL/GenBank/DDBJ databases">
        <title>New taxonomy in bacterial strain CC-CFT640, isolated from vineyard.</title>
        <authorList>
            <person name="Lin S.-Y."/>
            <person name="Tsai C.-F."/>
            <person name="Young C.-C."/>
        </authorList>
    </citation>
    <scope>NUCLEOTIDE SEQUENCE [LARGE SCALE GENOMIC DNA]</scope>
    <source>
        <strain evidence="2 3">CC-CFT640</strain>
    </source>
</reference>
<evidence type="ECO:0000313" key="2">
    <source>
        <dbReference type="EMBL" id="TXL70968.1"/>
    </source>
</evidence>
<comment type="caution">
    <text evidence="2">The sequence shown here is derived from an EMBL/GenBank/DDBJ whole genome shotgun (WGS) entry which is preliminary data.</text>
</comment>
<name>A0A5C8PC59_9HYPH</name>
<feature type="compositionally biased region" description="Pro residues" evidence="1">
    <location>
        <begin position="36"/>
        <end position="48"/>
    </location>
</feature>
<gene>
    <name evidence="2" type="ORF">FHP25_32005</name>
</gene>
<dbReference type="AlphaFoldDB" id="A0A5C8PC59"/>